<dbReference type="InterPro" id="IPR013815">
    <property type="entry name" value="ATP_grasp_subdomain_1"/>
</dbReference>
<evidence type="ECO:0000256" key="1">
    <source>
        <dbReference type="PROSITE-ProRule" id="PRU00409"/>
    </source>
</evidence>
<name>A0A0G1PET8_9BACT</name>
<gene>
    <name evidence="3" type="ORF">UX03_C0007G0008</name>
</gene>
<dbReference type="GO" id="GO:0005524">
    <property type="term" value="F:ATP binding"/>
    <property type="evidence" value="ECO:0007669"/>
    <property type="project" value="UniProtKB-UniRule"/>
</dbReference>
<dbReference type="EMBL" id="LCKQ01000007">
    <property type="protein sequence ID" value="KKU03943.1"/>
    <property type="molecule type" value="Genomic_DNA"/>
</dbReference>
<dbReference type="GO" id="GO:0016879">
    <property type="term" value="F:ligase activity, forming carbon-nitrogen bonds"/>
    <property type="evidence" value="ECO:0007669"/>
    <property type="project" value="TreeGrafter"/>
</dbReference>
<keyword evidence="1" id="KW-0067">ATP-binding</keyword>
<dbReference type="PANTHER" id="PTHR21621:SF0">
    <property type="entry name" value="BETA-CITRYLGLUTAMATE SYNTHASE B-RELATED"/>
    <property type="match status" value="1"/>
</dbReference>
<sequence length="303" mass="33886">MKKILILVDKIGPKKELFAELIAQRLVGKGIRIVLARFSDLYFEIEPGRITVEIEDIPIRDFDLVYFRRAGDKFSGVAATLACYLRERRIKYIDTSWSEIGPLGSKFTSLLKLAMAGLPVFPTIYVWQTNIEKYQGKIIKKLGFPLVAKELSLQRGKGVHLIESKEDFGKLPLTDSRSGENKYMFQKYVAIKDEYRVLVLGEKAGVWERKIITAKGEFRHNIALGADEEFLPIAKIPDSISKLAVTAASFLSLQIAGVDIAVEKGTGKAFLVEVNRGPGLTYDVKISPEIDEIAKFLGKESGK</sequence>
<dbReference type="InterPro" id="IPR013651">
    <property type="entry name" value="ATP-grasp_RimK-type"/>
</dbReference>
<evidence type="ECO:0000313" key="3">
    <source>
        <dbReference type="EMBL" id="KKU03943.1"/>
    </source>
</evidence>
<accession>A0A0G1PET8</accession>
<keyword evidence="1" id="KW-0547">Nucleotide-binding</keyword>
<dbReference type="Gene3D" id="3.30.1490.20">
    <property type="entry name" value="ATP-grasp fold, A domain"/>
    <property type="match status" value="1"/>
</dbReference>
<proteinExistence type="predicted"/>
<dbReference type="GO" id="GO:0005737">
    <property type="term" value="C:cytoplasm"/>
    <property type="evidence" value="ECO:0007669"/>
    <property type="project" value="TreeGrafter"/>
</dbReference>
<comment type="caution">
    <text evidence="3">The sequence shown here is derived from an EMBL/GenBank/DDBJ whole genome shotgun (WGS) entry which is preliminary data.</text>
</comment>
<dbReference type="SUPFAM" id="SSF56059">
    <property type="entry name" value="Glutathione synthetase ATP-binding domain-like"/>
    <property type="match status" value="1"/>
</dbReference>
<reference evidence="3 4" key="1">
    <citation type="journal article" date="2015" name="Nature">
        <title>rRNA introns, odd ribosomes, and small enigmatic genomes across a large radiation of phyla.</title>
        <authorList>
            <person name="Brown C.T."/>
            <person name="Hug L.A."/>
            <person name="Thomas B.C."/>
            <person name="Sharon I."/>
            <person name="Castelle C.J."/>
            <person name="Singh A."/>
            <person name="Wilkins M.J."/>
            <person name="Williams K.H."/>
            <person name="Banfield J.F."/>
        </authorList>
    </citation>
    <scope>NUCLEOTIDE SEQUENCE [LARGE SCALE GENOMIC DNA]</scope>
</reference>
<dbReference type="Pfam" id="PF08443">
    <property type="entry name" value="RimK"/>
    <property type="match status" value="1"/>
</dbReference>
<dbReference type="PROSITE" id="PS50975">
    <property type="entry name" value="ATP_GRASP"/>
    <property type="match status" value="1"/>
</dbReference>
<dbReference type="Gene3D" id="3.30.470.20">
    <property type="entry name" value="ATP-grasp fold, B domain"/>
    <property type="match status" value="1"/>
</dbReference>
<evidence type="ECO:0000259" key="2">
    <source>
        <dbReference type="PROSITE" id="PS50975"/>
    </source>
</evidence>
<protein>
    <recommendedName>
        <fullName evidence="2">ATP-grasp domain-containing protein</fullName>
    </recommendedName>
</protein>
<dbReference type="GO" id="GO:0046872">
    <property type="term" value="F:metal ion binding"/>
    <property type="evidence" value="ECO:0007669"/>
    <property type="project" value="InterPro"/>
</dbReference>
<evidence type="ECO:0000313" key="4">
    <source>
        <dbReference type="Proteomes" id="UP000034086"/>
    </source>
</evidence>
<organism evidence="3 4">
    <name type="scientific">Candidatus Woesebacteria bacterium GW2011_GWE1_45_18</name>
    <dbReference type="NCBI Taxonomy" id="1618598"/>
    <lineage>
        <taxon>Bacteria</taxon>
        <taxon>Candidatus Woeseibacteriota</taxon>
    </lineage>
</organism>
<dbReference type="InterPro" id="IPR011761">
    <property type="entry name" value="ATP-grasp"/>
</dbReference>
<feature type="domain" description="ATP-grasp" evidence="2">
    <location>
        <begin position="110"/>
        <end position="301"/>
    </location>
</feature>
<dbReference type="AlphaFoldDB" id="A0A0G1PET8"/>
<dbReference type="PANTHER" id="PTHR21621">
    <property type="entry name" value="RIBOSOMAL PROTEIN S6 MODIFICATION PROTEIN"/>
    <property type="match status" value="1"/>
</dbReference>
<dbReference type="Proteomes" id="UP000034086">
    <property type="component" value="Unassembled WGS sequence"/>
</dbReference>